<dbReference type="CDD" id="cd06261">
    <property type="entry name" value="TM_PBP2"/>
    <property type="match status" value="1"/>
</dbReference>
<evidence type="ECO:0000256" key="5">
    <source>
        <dbReference type="ARBA" id="ARBA00022989"/>
    </source>
</evidence>
<dbReference type="InterPro" id="IPR000515">
    <property type="entry name" value="MetI-like"/>
</dbReference>
<keyword evidence="3" id="KW-1003">Cell membrane</keyword>
<gene>
    <name evidence="9" type="ORF">ENP13_08895</name>
</gene>
<comment type="subcellular location">
    <subcellularLocation>
        <location evidence="1 7">Cell membrane</location>
        <topology evidence="1 7">Multi-pass membrane protein</topology>
    </subcellularLocation>
</comment>
<comment type="similarity">
    <text evidence="7">Belongs to the binding-protein-dependent transport system permease family.</text>
</comment>
<name>A0A7C3ASI1_9BACT</name>
<keyword evidence="4 7" id="KW-0812">Transmembrane</keyword>
<sequence length="322" mass="35836">MGRYIVARLIGMVPLILGITIVTFAIANLVPGSPVTQYEFQPGVRPEDIERIRRQLGLDQPIHIRYVQWLSHVLRGDLGLSLITFRPVSELILEKLPNTLLLTVTALLLSLAFSIPVGVLAAVRRNSIFDQIATISAVAGVAVPTFWLGLMLIVLFAVKFREWGLPALPPGGMYDLRGGGGLLDRIEHLLLPAFTLAFVQTASWTRYIRSQMIEVLRQDYIRVAEAKGLPQRLVIFRHGLRNAILPLVTLLALDLPTLFSGAVVTETIFTWNGLGRLIVDSTFKRDYTVVMGVVLFISFLTVVANLLADILYAQLDPRIRYD</sequence>
<feature type="transmembrane region" description="Helical" evidence="7">
    <location>
        <begin position="135"/>
        <end position="158"/>
    </location>
</feature>
<keyword evidence="5 7" id="KW-1133">Transmembrane helix</keyword>
<dbReference type="Pfam" id="PF00528">
    <property type="entry name" value="BPD_transp_1"/>
    <property type="match status" value="1"/>
</dbReference>
<feature type="transmembrane region" description="Helical" evidence="7">
    <location>
        <begin position="100"/>
        <end position="123"/>
    </location>
</feature>
<keyword evidence="2 7" id="KW-0813">Transport</keyword>
<evidence type="ECO:0000256" key="3">
    <source>
        <dbReference type="ARBA" id="ARBA00022475"/>
    </source>
</evidence>
<evidence type="ECO:0000313" key="9">
    <source>
        <dbReference type="EMBL" id="HEX71342.1"/>
    </source>
</evidence>
<dbReference type="Pfam" id="PF19300">
    <property type="entry name" value="BPD_transp_1_N"/>
    <property type="match status" value="1"/>
</dbReference>
<feature type="transmembrane region" description="Helical" evidence="7">
    <location>
        <begin position="243"/>
        <end position="269"/>
    </location>
</feature>
<organism evidence="9">
    <name type="scientific">Thermorudis sp</name>
    <dbReference type="NCBI Taxonomy" id="1969470"/>
    <lineage>
        <taxon>Bacteria</taxon>
        <taxon>Pseudomonadati</taxon>
        <taxon>Thermomicrobiota</taxon>
        <taxon>Thermomicrobia</taxon>
        <taxon>Thermomicrobia incertae sedis</taxon>
        <taxon>Thermorudis</taxon>
    </lineage>
</organism>
<evidence type="ECO:0000256" key="7">
    <source>
        <dbReference type="RuleBase" id="RU363032"/>
    </source>
</evidence>
<dbReference type="GO" id="GO:0055085">
    <property type="term" value="P:transmembrane transport"/>
    <property type="evidence" value="ECO:0007669"/>
    <property type="project" value="InterPro"/>
</dbReference>
<reference evidence="9" key="1">
    <citation type="journal article" date="2020" name="mSystems">
        <title>Genome- and Community-Level Interaction Insights into Carbon Utilization and Element Cycling Functions of Hydrothermarchaeota in Hydrothermal Sediment.</title>
        <authorList>
            <person name="Zhou Z."/>
            <person name="Liu Y."/>
            <person name="Xu W."/>
            <person name="Pan J."/>
            <person name="Luo Z.H."/>
            <person name="Li M."/>
        </authorList>
    </citation>
    <scope>NUCLEOTIDE SEQUENCE [LARGE SCALE GENOMIC DNA]</scope>
    <source>
        <strain evidence="9">SpSt-192</strain>
    </source>
</reference>
<dbReference type="PANTHER" id="PTHR43163">
    <property type="entry name" value="DIPEPTIDE TRANSPORT SYSTEM PERMEASE PROTEIN DPPB-RELATED"/>
    <property type="match status" value="1"/>
</dbReference>
<feature type="transmembrane region" description="Helical" evidence="7">
    <location>
        <begin position="289"/>
        <end position="312"/>
    </location>
</feature>
<keyword evidence="6 7" id="KW-0472">Membrane</keyword>
<evidence type="ECO:0000259" key="8">
    <source>
        <dbReference type="PROSITE" id="PS50928"/>
    </source>
</evidence>
<dbReference type="PROSITE" id="PS50928">
    <property type="entry name" value="ABC_TM1"/>
    <property type="match status" value="1"/>
</dbReference>
<comment type="caution">
    <text evidence="9">The sequence shown here is derived from an EMBL/GenBank/DDBJ whole genome shotgun (WGS) entry which is preliminary data.</text>
</comment>
<evidence type="ECO:0000256" key="1">
    <source>
        <dbReference type="ARBA" id="ARBA00004651"/>
    </source>
</evidence>
<feature type="domain" description="ABC transmembrane type-1" evidence="8">
    <location>
        <begin position="96"/>
        <end position="312"/>
    </location>
</feature>
<protein>
    <submittedName>
        <fullName evidence="9">ABC transporter permease</fullName>
    </submittedName>
</protein>
<evidence type="ECO:0000256" key="4">
    <source>
        <dbReference type="ARBA" id="ARBA00022692"/>
    </source>
</evidence>
<evidence type="ECO:0000256" key="6">
    <source>
        <dbReference type="ARBA" id="ARBA00023136"/>
    </source>
</evidence>
<dbReference type="Gene3D" id="1.10.3720.10">
    <property type="entry name" value="MetI-like"/>
    <property type="match status" value="1"/>
</dbReference>
<proteinExistence type="inferred from homology"/>
<dbReference type="AlphaFoldDB" id="A0A7C3ASI1"/>
<dbReference type="GO" id="GO:0005886">
    <property type="term" value="C:plasma membrane"/>
    <property type="evidence" value="ECO:0007669"/>
    <property type="project" value="UniProtKB-SubCell"/>
</dbReference>
<feature type="transmembrane region" description="Helical" evidence="7">
    <location>
        <begin position="12"/>
        <end position="30"/>
    </location>
</feature>
<dbReference type="SUPFAM" id="SSF161098">
    <property type="entry name" value="MetI-like"/>
    <property type="match status" value="1"/>
</dbReference>
<dbReference type="InterPro" id="IPR035906">
    <property type="entry name" value="MetI-like_sf"/>
</dbReference>
<dbReference type="PANTHER" id="PTHR43163:SF6">
    <property type="entry name" value="DIPEPTIDE TRANSPORT SYSTEM PERMEASE PROTEIN DPPB-RELATED"/>
    <property type="match status" value="1"/>
</dbReference>
<evidence type="ECO:0000256" key="2">
    <source>
        <dbReference type="ARBA" id="ARBA00022448"/>
    </source>
</evidence>
<dbReference type="EMBL" id="DSID01000672">
    <property type="protein sequence ID" value="HEX71342.1"/>
    <property type="molecule type" value="Genomic_DNA"/>
</dbReference>
<feature type="transmembrane region" description="Helical" evidence="7">
    <location>
        <begin position="189"/>
        <end position="208"/>
    </location>
</feature>
<dbReference type="InterPro" id="IPR045621">
    <property type="entry name" value="BPD_transp_1_N"/>
</dbReference>
<accession>A0A7C3ASI1</accession>